<evidence type="ECO:0000256" key="1">
    <source>
        <dbReference type="ARBA" id="ARBA00004141"/>
    </source>
</evidence>
<feature type="transmembrane region" description="Helical" evidence="5">
    <location>
        <begin position="78"/>
        <end position="95"/>
    </location>
</feature>
<feature type="transmembrane region" description="Helical" evidence="5">
    <location>
        <begin position="47"/>
        <end position="66"/>
    </location>
</feature>
<dbReference type="PANTHER" id="PTHR37422:SF13">
    <property type="entry name" value="LIPOPOLYSACCHARIDE BIOSYNTHESIS PROTEIN PA4999-RELATED"/>
    <property type="match status" value="1"/>
</dbReference>
<dbReference type="Pfam" id="PF04932">
    <property type="entry name" value="Wzy_C"/>
    <property type="match status" value="1"/>
</dbReference>
<dbReference type="InterPro" id="IPR011990">
    <property type="entry name" value="TPR-like_helical_dom_sf"/>
</dbReference>
<feature type="transmembrane region" description="Helical" evidence="5">
    <location>
        <begin position="229"/>
        <end position="248"/>
    </location>
</feature>
<feature type="transmembrane region" description="Helical" evidence="5">
    <location>
        <begin position="137"/>
        <end position="154"/>
    </location>
</feature>
<dbReference type="Gene3D" id="1.25.40.10">
    <property type="entry name" value="Tetratricopeptide repeat domain"/>
    <property type="match status" value="1"/>
</dbReference>
<keyword evidence="3 5" id="KW-1133">Transmembrane helix</keyword>
<dbReference type="InterPro" id="IPR051533">
    <property type="entry name" value="WaaL-like"/>
</dbReference>
<comment type="subcellular location">
    <subcellularLocation>
        <location evidence="1">Membrane</location>
        <topology evidence="1">Multi-pass membrane protein</topology>
    </subcellularLocation>
</comment>
<evidence type="ECO:0000256" key="2">
    <source>
        <dbReference type="ARBA" id="ARBA00022692"/>
    </source>
</evidence>
<gene>
    <name evidence="7" type="ORF">UV09_C0001G0017</name>
</gene>
<evidence type="ECO:0000256" key="3">
    <source>
        <dbReference type="ARBA" id="ARBA00022989"/>
    </source>
</evidence>
<keyword evidence="4 5" id="KW-0472">Membrane</keyword>
<name>A0A0G0ZGV2_9BACT</name>
<accession>A0A0G0ZGV2</accession>
<dbReference type="InterPro" id="IPR007016">
    <property type="entry name" value="O-antigen_ligase-rel_domated"/>
</dbReference>
<dbReference type="EMBL" id="LCDD01000001">
    <property type="protein sequence ID" value="KKS47985.1"/>
    <property type="molecule type" value="Genomic_DNA"/>
</dbReference>
<sequence length="698" mass="80500">MLESLLRDTMSNRLSIIIVYSFYLLFFLVPLFLTHVNFELFEYNKMMLTYALTVIISTLWLIKIITIRKPLVRTPLDLPLLLFLLSQIVSTIFSWDRHVSIFGYYSRFNGGLLSSIAYTLLYFSFVNNFPKEKIKNLLTVILVSGFLVSVYGILERLGIDKNIWIQDVQNRVFSTLGQPNWLAAYLTVLIPLSLSFALTGQKFSKSLPFYILSLIFFMTLIFTKSRSGMIAIGLTLPVYWIYLLFNFRKKIITQFIIHSSLFLILIFIFGSPFAQINRFTLPELTKPHDRNFEKEEKKPLGDSIIDIGITESGTIRKYVWQGAIDVFKHYPLIGTGVETFAFSFYKYRPAAHNLTSEWDFLYNKAHNEFLNYAATTGVFGLGSYLLFIGVFIVWMMKRIRNDESGIKNKNDKNIHNAILIGFFAGWLSIAVTNFFGFSVVITQLFFYLIPSFVYIYNVAEGKKETPEADFSGGKKTAVFTLILACLTVLLYLGRLWLADFYYARGHNKSRIEEFGESYKNLQTAIKLNGQEPLYYDELAYPSAQISLGFLADDQATQASKFQQEALASSDRALAISPNNVIFWKTKTRVLYGLSKGDSRLIYPAIEALEKARELSWADPKIRYNLALMYDQVERKEEAFRELENTIKLKIDFRDAYLAQALFYNRDKQKEKALKSINFILTRLNPNDAEAKQVLEEIK</sequence>
<feature type="transmembrane region" description="Helical" evidence="5">
    <location>
        <begin position="437"/>
        <end position="456"/>
    </location>
</feature>
<feature type="transmembrane region" description="Helical" evidence="5">
    <location>
        <begin position="12"/>
        <end position="35"/>
    </location>
</feature>
<dbReference type="AlphaFoldDB" id="A0A0G0ZGV2"/>
<organism evidence="7 8">
    <name type="scientific">Candidatus Gottesmanbacteria bacterium GW2011_GWA2_42_18</name>
    <dbReference type="NCBI Taxonomy" id="1618442"/>
    <lineage>
        <taxon>Bacteria</taxon>
        <taxon>Candidatus Gottesmaniibacteriota</taxon>
    </lineage>
</organism>
<evidence type="ECO:0000256" key="5">
    <source>
        <dbReference type="SAM" id="Phobius"/>
    </source>
</evidence>
<feature type="transmembrane region" description="Helical" evidence="5">
    <location>
        <begin position="477"/>
        <end position="497"/>
    </location>
</feature>
<dbReference type="PANTHER" id="PTHR37422">
    <property type="entry name" value="TEICHURONIC ACID BIOSYNTHESIS PROTEIN TUAE"/>
    <property type="match status" value="1"/>
</dbReference>
<evidence type="ECO:0000313" key="8">
    <source>
        <dbReference type="Proteomes" id="UP000034320"/>
    </source>
</evidence>
<reference evidence="7 8" key="1">
    <citation type="journal article" date="2015" name="Nature">
        <title>rRNA introns, odd ribosomes, and small enigmatic genomes across a large radiation of phyla.</title>
        <authorList>
            <person name="Brown C.T."/>
            <person name="Hug L.A."/>
            <person name="Thomas B.C."/>
            <person name="Sharon I."/>
            <person name="Castelle C.J."/>
            <person name="Singh A."/>
            <person name="Wilkins M.J."/>
            <person name="Williams K.H."/>
            <person name="Banfield J.F."/>
        </authorList>
    </citation>
    <scope>NUCLEOTIDE SEQUENCE [LARGE SCALE GENOMIC DNA]</scope>
</reference>
<proteinExistence type="predicted"/>
<protein>
    <recommendedName>
        <fullName evidence="6">O-antigen ligase-related domain-containing protein</fullName>
    </recommendedName>
</protein>
<evidence type="ECO:0000256" key="4">
    <source>
        <dbReference type="ARBA" id="ARBA00023136"/>
    </source>
</evidence>
<feature type="transmembrane region" description="Helical" evidence="5">
    <location>
        <begin position="369"/>
        <end position="394"/>
    </location>
</feature>
<comment type="caution">
    <text evidence="7">The sequence shown here is derived from an EMBL/GenBank/DDBJ whole genome shotgun (WGS) entry which is preliminary data.</text>
</comment>
<dbReference type="GO" id="GO:0016020">
    <property type="term" value="C:membrane"/>
    <property type="evidence" value="ECO:0007669"/>
    <property type="project" value="UniProtKB-SubCell"/>
</dbReference>
<dbReference type="SUPFAM" id="SSF48452">
    <property type="entry name" value="TPR-like"/>
    <property type="match status" value="1"/>
</dbReference>
<feature type="transmembrane region" description="Helical" evidence="5">
    <location>
        <begin position="107"/>
        <end position="125"/>
    </location>
</feature>
<feature type="transmembrane region" description="Helical" evidence="5">
    <location>
        <begin position="181"/>
        <end position="200"/>
    </location>
</feature>
<evidence type="ECO:0000259" key="6">
    <source>
        <dbReference type="Pfam" id="PF04932"/>
    </source>
</evidence>
<dbReference type="Proteomes" id="UP000034320">
    <property type="component" value="Unassembled WGS sequence"/>
</dbReference>
<feature type="transmembrane region" description="Helical" evidence="5">
    <location>
        <begin position="414"/>
        <end position="431"/>
    </location>
</feature>
<evidence type="ECO:0000313" key="7">
    <source>
        <dbReference type="EMBL" id="KKS47985.1"/>
    </source>
</evidence>
<feature type="transmembrane region" description="Helical" evidence="5">
    <location>
        <begin position="255"/>
        <end position="274"/>
    </location>
</feature>
<feature type="transmembrane region" description="Helical" evidence="5">
    <location>
        <begin position="207"/>
        <end position="223"/>
    </location>
</feature>
<feature type="domain" description="O-antigen ligase-related" evidence="6">
    <location>
        <begin position="212"/>
        <end position="384"/>
    </location>
</feature>
<keyword evidence="2 5" id="KW-0812">Transmembrane</keyword>